<name>A0A1I7N094_9BACT</name>
<proteinExistence type="predicted"/>
<keyword evidence="1" id="KW-0732">Signal</keyword>
<keyword evidence="3" id="KW-1185">Reference proteome</keyword>
<reference evidence="3" key="1">
    <citation type="submission" date="2016-10" db="EMBL/GenBank/DDBJ databases">
        <authorList>
            <person name="Varghese N."/>
            <person name="Submissions S."/>
        </authorList>
    </citation>
    <scope>NUCLEOTIDE SEQUENCE [LARGE SCALE GENOMIC DNA]</scope>
    <source>
        <strain evidence="3">DSM 14807</strain>
    </source>
</reference>
<dbReference type="STRING" id="1393122.SAMN05660895_0254"/>
<evidence type="ECO:0000313" key="3">
    <source>
        <dbReference type="Proteomes" id="UP000199537"/>
    </source>
</evidence>
<evidence type="ECO:0000256" key="1">
    <source>
        <dbReference type="SAM" id="SignalP"/>
    </source>
</evidence>
<dbReference type="OrthoDB" id="9805760at2"/>
<dbReference type="Proteomes" id="UP000199537">
    <property type="component" value="Unassembled WGS sequence"/>
</dbReference>
<dbReference type="EMBL" id="FPCJ01000001">
    <property type="protein sequence ID" value="SFV28089.1"/>
    <property type="molecule type" value="Genomic_DNA"/>
</dbReference>
<organism evidence="2 3">
    <name type="scientific">Thermoflavifilum thermophilum</name>
    <dbReference type="NCBI Taxonomy" id="1393122"/>
    <lineage>
        <taxon>Bacteria</taxon>
        <taxon>Pseudomonadati</taxon>
        <taxon>Bacteroidota</taxon>
        <taxon>Chitinophagia</taxon>
        <taxon>Chitinophagales</taxon>
        <taxon>Chitinophagaceae</taxon>
        <taxon>Thermoflavifilum</taxon>
    </lineage>
</organism>
<accession>A0A1I7N094</accession>
<protein>
    <recommendedName>
        <fullName evidence="4">Outer membrane protein beta-barrel domain-containing protein</fullName>
    </recommendedName>
</protein>
<feature type="signal peptide" evidence="1">
    <location>
        <begin position="1"/>
        <end position="22"/>
    </location>
</feature>
<sequence>MMKSFFTLVLTFYVFIFKFAHAQQASSSSSGLGLALSVGVEVAQFDVSPINTILQQHGLPEVPGAVVYPVGTIALEPVTSRFWGDAHAGSFAVQRSNNQYETHYSGNLFNTSLFGLILHKHHFRLCPGLGFGILDAHLLLRSKTDNPVTIDDAVTNLSGSRELAVKNMDYLNPQIFTSLGLDRNEHYLLGLRAGYRIGLNRPHWQLENGTSLGNAPTASAKGLYAELEFIIQ</sequence>
<evidence type="ECO:0000313" key="2">
    <source>
        <dbReference type="EMBL" id="SFV28089.1"/>
    </source>
</evidence>
<evidence type="ECO:0008006" key="4">
    <source>
        <dbReference type="Google" id="ProtNLM"/>
    </source>
</evidence>
<dbReference type="AlphaFoldDB" id="A0A1I7N094"/>
<feature type="chain" id="PRO_5011768695" description="Outer membrane protein beta-barrel domain-containing protein" evidence="1">
    <location>
        <begin position="23"/>
        <end position="232"/>
    </location>
</feature>
<gene>
    <name evidence="2" type="ORF">SAMN05660895_0254</name>
</gene>